<dbReference type="STRING" id="1076935.U4LAP1"/>
<gene>
    <name evidence="8" type="ORF">PCON_02782</name>
</gene>
<evidence type="ECO:0000259" key="7">
    <source>
        <dbReference type="Pfam" id="PF01435"/>
    </source>
</evidence>
<dbReference type="OrthoDB" id="7464992at2759"/>
<dbReference type="Pfam" id="PF01435">
    <property type="entry name" value="Peptidase_M48"/>
    <property type="match status" value="1"/>
</dbReference>
<keyword evidence="4 6" id="KW-0862">Zinc</keyword>
<dbReference type="PANTHER" id="PTHR22726">
    <property type="entry name" value="METALLOENDOPEPTIDASE OMA1"/>
    <property type="match status" value="1"/>
</dbReference>
<keyword evidence="1 6" id="KW-0645">Protease</keyword>
<dbReference type="Proteomes" id="UP000018144">
    <property type="component" value="Unassembled WGS sequence"/>
</dbReference>
<name>U4LAP1_PYROM</name>
<evidence type="ECO:0000313" key="9">
    <source>
        <dbReference type="Proteomes" id="UP000018144"/>
    </source>
</evidence>
<sequence length="338" mass="38082">MFARSARTTLRTFRHIPHPVLRPSQITTRNAHIRFNLPQQGGNYQRFNNRRPFTQLWGNPNFKKVVGVGTAGAVTFYVYNLETVPVSGRRRFNVVSIESEMQLSQQMYEETVRQFHGRILPPNHPTTRRVRRVLERLIPASGLQDLDWEVNVIADNSIKNAFVIPGGKVFVFSGILPICGNDDGLAAVMSHEIAHTVAHHFGERMSSNLLVFVALILGGIALGDVDSVSRVGNTLLDLAYLRPGSRKQESEADYIGLMMMAEACYNPDAAVTLWQRMDAAEKVAVPQFLSTHPTNSRRIEDITKWLPEAREKQQISQCGSEMPKYANEFTRVMSGGFW</sequence>
<dbReference type="InterPro" id="IPR051156">
    <property type="entry name" value="Mito/Outer_Membr_Metalloprot"/>
</dbReference>
<evidence type="ECO:0000256" key="6">
    <source>
        <dbReference type="RuleBase" id="RU003983"/>
    </source>
</evidence>
<evidence type="ECO:0000256" key="4">
    <source>
        <dbReference type="ARBA" id="ARBA00022833"/>
    </source>
</evidence>
<dbReference type="OMA" id="RFNCYSE"/>
<dbReference type="eggNOG" id="KOG2661">
    <property type="taxonomic scope" value="Eukaryota"/>
</dbReference>
<dbReference type="GO" id="GO:0046872">
    <property type="term" value="F:metal ion binding"/>
    <property type="evidence" value="ECO:0007669"/>
    <property type="project" value="UniProtKB-KW"/>
</dbReference>
<keyword evidence="5 6" id="KW-0482">Metalloprotease</keyword>
<protein>
    <submittedName>
        <fullName evidence="8">Similar to Mitochondrial metalloendopeptidase OMA1 acc. no. Q9P7G4</fullName>
    </submittedName>
</protein>
<dbReference type="AlphaFoldDB" id="U4LAP1"/>
<organism evidence="8 9">
    <name type="scientific">Pyronema omphalodes (strain CBS 100304)</name>
    <name type="common">Pyronema confluens</name>
    <dbReference type="NCBI Taxonomy" id="1076935"/>
    <lineage>
        <taxon>Eukaryota</taxon>
        <taxon>Fungi</taxon>
        <taxon>Dikarya</taxon>
        <taxon>Ascomycota</taxon>
        <taxon>Pezizomycotina</taxon>
        <taxon>Pezizomycetes</taxon>
        <taxon>Pezizales</taxon>
        <taxon>Pyronemataceae</taxon>
        <taxon>Pyronema</taxon>
    </lineage>
</organism>
<evidence type="ECO:0000256" key="3">
    <source>
        <dbReference type="ARBA" id="ARBA00022801"/>
    </source>
</evidence>
<feature type="domain" description="Peptidase M48" evidence="7">
    <location>
        <begin position="127"/>
        <end position="305"/>
    </location>
</feature>
<comment type="similarity">
    <text evidence="6">Belongs to the peptidase M48 family.</text>
</comment>
<proteinExistence type="inferred from homology"/>
<evidence type="ECO:0000313" key="8">
    <source>
        <dbReference type="EMBL" id="CCX16186.1"/>
    </source>
</evidence>
<evidence type="ECO:0000256" key="2">
    <source>
        <dbReference type="ARBA" id="ARBA00022723"/>
    </source>
</evidence>
<dbReference type="GO" id="GO:0034982">
    <property type="term" value="P:mitochondrial protein processing"/>
    <property type="evidence" value="ECO:0007669"/>
    <property type="project" value="TreeGrafter"/>
</dbReference>
<dbReference type="Gene3D" id="3.30.2010.10">
    <property type="entry name" value="Metalloproteases ('zincins'), catalytic domain"/>
    <property type="match status" value="1"/>
</dbReference>
<keyword evidence="9" id="KW-1185">Reference proteome</keyword>
<dbReference type="InterPro" id="IPR001915">
    <property type="entry name" value="Peptidase_M48"/>
</dbReference>
<reference evidence="8 9" key="1">
    <citation type="journal article" date="2013" name="PLoS Genet.">
        <title>The genome and development-dependent transcriptomes of Pyronema confluens: a window into fungal evolution.</title>
        <authorList>
            <person name="Traeger S."/>
            <person name="Altegoer F."/>
            <person name="Freitag M."/>
            <person name="Gabaldon T."/>
            <person name="Kempken F."/>
            <person name="Kumar A."/>
            <person name="Marcet-Houben M."/>
            <person name="Poggeler S."/>
            <person name="Stajich J.E."/>
            <person name="Nowrousian M."/>
        </authorList>
    </citation>
    <scope>NUCLEOTIDE SEQUENCE [LARGE SCALE GENOMIC DNA]</scope>
    <source>
        <strain evidence="9">CBS 100304</strain>
        <tissue evidence="8">Vegetative mycelium</tissue>
    </source>
</reference>
<evidence type="ECO:0000256" key="5">
    <source>
        <dbReference type="ARBA" id="ARBA00023049"/>
    </source>
</evidence>
<dbReference type="PANTHER" id="PTHR22726:SF1">
    <property type="entry name" value="METALLOENDOPEPTIDASE OMA1, MITOCHONDRIAL"/>
    <property type="match status" value="1"/>
</dbReference>
<dbReference type="EMBL" id="HF936339">
    <property type="protein sequence ID" value="CCX16186.1"/>
    <property type="molecule type" value="Genomic_DNA"/>
</dbReference>
<keyword evidence="3 6" id="KW-0378">Hydrolase</keyword>
<dbReference type="GO" id="GO:0006515">
    <property type="term" value="P:protein quality control for misfolded or incompletely synthesized proteins"/>
    <property type="evidence" value="ECO:0007669"/>
    <property type="project" value="TreeGrafter"/>
</dbReference>
<keyword evidence="2" id="KW-0479">Metal-binding</keyword>
<dbReference type="GO" id="GO:0004222">
    <property type="term" value="F:metalloendopeptidase activity"/>
    <property type="evidence" value="ECO:0007669"/>
    <property type="project" value="InterPro"/>
</dbReference>
<comment type="cofactor">
    <cofactor evidence="6">
        <name>Zn(2+)</name>
        <dbReference type="ChEBI" id="CHEBI:29105"/>
    </cofactor>
    <text evidence="6">Binds 1 zinc ion per subunit.</text>
</comment>
<dbReference type="CDD" id="cd07331">
    <property type="entry name" value="M48C_Oma1_like"/>
    <property type="match status" value="1"/>
</dbReference>
<evidence type="ECO:0000256" key="1">
    <source>
        <dbReference type="ARBA" id="ARBA00022670"/>
    </source>
</evidence>
<dbReference type="GO" id="GO:0005743">
    <property type="term" value="C:mitochondrial inner membrane"/>
    <property type="evidence" value="ECO:0007669"/>
    <property type="project" value="TreeGrafter"/>
</dbReference>
<accession>U4LAP1</accession>